<dbReference type="Pfam" id="PF02887">
    <property type="entry name" value="PK_C"/>
    <property type="match status" value="1"/>
</dbReference>
<proteinExistence type="predicted"/>
<dbReference type="SUPFAM" id="SSF52935">
    <property type="entry name" value="PK C-terminal domain-like"/>
    <property type="match status" value="1"/>
</dbReference>
<protein>
    <submittedName>
        <fullName evidence="2">Pyruvate kinase alpha/beta domain-containing protein</fullName>
    </submittedName>
</protein>
<reference evidence="2 3" key="1">
    <citation type="journal article" date="2019" name="Int. J. Syst. Evol. Microbiol.">
        <title>The Global Catalogue of Microorganisms (GCM) 10K type strain sequencing project: providing services to taxonomists for standard genome sequencing and annotation.</title>
        <authorList>
            <consortium name="The Broad Institute Genomics Platform"/>
            <consortium name="The Broad Institute Genome Sequencing Center for Infectious Disease"/>
            <person name="Wu L."/>
            <person name="Ma J."/>
        </authorList>
    </citation>
    <scope>NUCLEOTIDE SEQUENCE [LARGE SCALE GENOMIC DNA]</scope>
    <source>
        <strain evidence="2 3">JCM 1417</strain>
    </source>
</reference>
<dbReference type="PIRSF" id="PIRSF016138">
    <property type="entry name" value="UCP016138"/>
    <property type="match status" value="1"/>
</dbReference>
<sequence length="189" mass="20459">MYFEKPGKQNTKDTLESAVKVARQRGIRTIVVPTSKGNTIDELFKLDIHGINIVCVTHVNGFKEHGVQEISQEKLELFKSKGIKVVTTTHVLSGAERGLSRKFGGVNPVEIVAHSLRMLGQGTKVAVEVAVMALDSGVIGYMEPIIALGGTGVGVDTAIIMRTAHGSNILDCKIDEFICKPILSDDYQL</sequence>
<dbReference type="InterPro" id="IPR036918">
    <property type="entry name" value="Pyrv_Knase_C_sf"/>
</dbReference>
<keyword evidence="2" id="KW-0670">Pyruvate</keyword>
<dbReference type="InterPro" id="IPR015074">
    <property type="entry name" value="DUF1867"/>
</dbReference>
<gene>
    <name evidence="2" type="ORF">GCM10008908_19000</name>
</gene>
<dbReference type="InterPro" id="IPR015795">
    <property type="entry name" value="Pyrv_Knase_C"/>
</dbReference>
<evidence type="ECO:0000313" key="2">
    <source>
        <dbReference type="EMBL" id="GAA0772518.1"/>
    </source>
</evidence>
<evidence type="ECO:0000313" key="3">
    <source>
        <dbReference type="Proteomes" id="UP001501047"/>
    </source>
</evidence>
<dbReference type="Gene3D" id="3.40.1380.20">
    <property type="entry name" value="Pyruvate kinase, C-terminal domain"/>
    <property type="match status" value="1"/>
</dbReference>
<name>A0ABN1KP64_CLOSU</name>
<keyword evidence="3" id="KW-1185">Reference proteome</keyword>
<accession>A0ABN1KP64</accession>
<keyword evidence="2" id="KW-0418">Kinase</keyword>
<evidence type="ECO:0000259" key="1">
    <source>
        <dbReference type="Pfam" id="PF02887"/>
    </source>
</evidence>
<dbReference type="EMBL" id="BAAACI010000006">
    <property type="protein sequence ID" value="GAA0772518.1"/>
    <property type="molecule type" value="Genomic_DNA"/>
</dbReference>
<comment type="caution">
    <text evidence="2">The sequence shown here is derived from an EMBL/GenBank/DDBJ whole genome shotgun (WGS) entry which is preliminary data.</text>
</comment>
<organism evidence="2 3">
    <name type="scientific">Clostridium subterminale</name>
    <dbReference type="NCBI Taxonomy" id="1550"/>
    <lineage>
        <taxon>Bacteria</taxon>
        <taxon>Bacillati</taxon>
        <taxon>Bacillota</taxon>
        <taxon>Clostridia</taxon>
        <taxon>Eubacteriales</taxon>
        <taxon>Clostridiaceae</taxon>
        <taxon>Clostridium</taxon>
    </lineage>
</organism>
<dbReference type="RefSeq" id="WP_343825854.1">
    <property type="nucleotide sequence ID" value="NZ_BAAACI010000006.1"/>
</dbReference>
<feature type="domain" description="Pyruvate kinase C-terminal" evidence="1">
    <location>
        <begin position="14"/>
        <end position="158"/>
    </location>
</feature>
<dbReference type="Proteomes" id="UP001501047">
    <property type="component" value="Unassembled WGS sequence"/>
</dbReference>
<dbReference type="GO" id="GO:0016301">
    <property type="term" value="F:kinase activity"/>
    <property type="evidence" value="ECO:0007669"/>
    <property type="project" value="UniProtKB-KW"/>
</dbReference>
<keyword evidence="2" id="KW-0808">Transferase</keyword>